<feature type="transmembrane region" description="Helical" evidence="1">
    <location>
        <begin position="141"/>
        <end position="159"/>
    </location>
</feature>
<proteinExistence type="predicted"/>
<feature type="transmembrane region" description="Helical" evidence="1">
    <location>
        <begin position="57"/>
        <end position="87"/>
    </location>
</feature>
<dbReference type="EMBL" id="FWFQ01000014">
    <property type="protein sequence ID" value="SLN43800.1"/>
    <property type="molecule type" value="Genomic_DNA"/>
</dbReference>
<feature type="transmembrane region" description="Helical" evidence="1">
    <location>
        <begin position="236"/>
        <end position="257"/>
    </location>
</feature>
<evidence type="ECO:0000313" key="2">
    <source>
        <dbReference type="EMBL" id="SLN43800.1"/>
    </source>
</evidence>
<organism evidence="2 3">
    <name type="scientific">Pseudoruegeria aquimaris</name>
    <dbReference type="NCBI Taxonomy" id="393663"/>
    <lineage>
        <taxon>Bacteria</taxon>
        <taxon>Pseudomonadati</taxon>
        <taxon>Pseudomonadota</taxon>
        <taxon>Alphaproteobacteria</taxon>
        <taxon>Rhodobacterales</taxon>
        <taxon>Roseobacteraceae</taxon>
        <taxon>Pseudoruegeria</taxon>
    </lineage>
</organism>
<dbReference type="Proteomes" id="UP000193409">
    <property type="component" value="Unassembled WGS sequence"/>
</dbReference>
<dbReference type="Pfam" id="PF09948">
    <property type="entry name" value="PpoB2"/>
    <property type="match status" value="1"/>
</dbReference>
<dbReference type="AlphaFoldDB" id="A0A1Y5SMY6"/>
<evidence type="ECO:0008006" key="4">
    <source>
        <dbReference type="Google" id="ProtNLM"/>
    </source>
</evidence>
<dbReference type="InterPro" id="IPR018688">
    <property type="entry name" value="PpoB2-like"/>
</dbReference>
<evidence type="ECO:0000313" key="3">
    <source>
        <dbReference type="Proteomes" id="UP000193409"/>
    </source>
</evidence>
<keyword evidence="3" id="KW-1185">Reference proteome</keyword>
<accession>A0A1Y5SMY6</accession>
<gene>
    <name evidence="2" type="ORF">PSA7680_02217</name>
</gene>
<keyword evidence="1" id="KW-1133">Transmembrane helix</keyword>
<sequence>MKRDQWIVALAAGAVTLLAAAYTVFGVGMQMSALEMTRMARPVGEPMPMGPGRGWTAGYALLVFLMWWVMMVAMMIPSAAPTLLLYTALKRTGPDAARAAWLCGVFLFGYLACWAVFSALATGLQWLLSASPLMNAPMMSLHGKGMAGAVLLLAGLYQFSPLKQACLRHCRAPAQFLARHHRPGAGGALGLGLRHGVYCLGCCWALMALLFVGGIMNLWWVAGLAVWVLVEKAAPHGVWLTLAGGAVLILWGGWLLLAG</sequence>
<reference evidence="2 3" key="1">
    <citation type="submission" date="2017-03" db="EMBL/GenBank/DDBJ databases">
        <authorList>
            <person name="Afonso C.L."/>
            <person name="Miller P.J."/>
            <person name="Scott M.A."/>
            <person name="Spackman E."/>
            <person name="Goraichik I."/>
            <person name="Dimitrov K.M."/>
            <person name="Suarez D.L."/>
            <person name="Swayne D.E."/>
        </authorList>
    </citation>
    <scope>NUCLEOTIDE SEQUENCE [LARGE SCALE GENOMIC DNA]</scope>
    <source>
        <strain evidence="2 3">CECT 7680</strain>
    </source>
</reference>
<evidence type="ECO:0000256" key="1">
    <source>
        <dbReference type="SAM" id="Phobius"/>
    </source>
</evidence>
<protein>
    <recommendedName>
        <fullName evidence="4">Metal-binding integral membrane protein</fullName>
    </recommendedName>
</protein>
<keyword evidence="1" id="KW-0812">Transmembrane</keyword>
<feature type="transmembrane region" description="Helical" evidence="1">
    <location>
        <begin position="99"/>
        <end position="121"/>
    </location>
</feature>
<keyword evidence="1" id="KW-0472">Membrane</keyword>
<name>A0A1Y5SMY6_9RHOB</name>
<feature type="transmembrane region" description="Helical" evidence="1">
    <location>
        <begin position="197"/>
        <end position="230"/>
    </location>
</feature>